<proteinExistence type="inferred from homology"/>
<dbReference type="Gene3D" id="3.10.105.10">
    <property type="entry name" value="Dipeptide-binding Protein, Domain 3"/>
    <property type="match status" value="1"/>
</dbReference>
<keyword evidence="2" id="KW-0813">Transport</keyword>
<dbReference type="GO" id="GO:1904680">
    <property type="term" value="F:peptide transmembrane transporter activity"/>
    <property type="evidence" value="ECO:0007669"/>
    <property type="project" value="TreeGrafter"/>
</dbReference>
<dbReference type="CDD" id="cd08512">
    <property type="entry name" value="PBP2_NikA_DppA_OppA_like_7"/>
    <property type="match status" value="1"/>
</dbReference>
<reference evidence="7 8" key="1">
    <citation type="submission" date="2017-04" db="EMBL/GenBank/DDBJ databases">
        <title>Novel microbial lineages endemic to geothermal iron-oxide mats fill important gaps in the evolutionary history of Archaea.</title>
        <authorList>
            <person name="Jay Z.J."/>
            <person name="Beam J.P."/>
            <person name="Dlakic M."/>
            <person name="Rusch D.B."/>
            <person name="Kozubal M.A."/>
            <person name="Inskeep W.P."/>
        </authorList>
    </citation>
    <scope>NUCLEOTIDE SEQUENCE [LARGE SCALE GENOMIC DNA]</scope>
    <source>
        <strain evidence="7">BE_D</strain>
    </source>
</reference>
<evidence type="ECO:0000313" key="7">
    <source>
        <dbReference type="EMBL" id="PSN85089.1"/>
    </source>
</evidence>
<dbReference type="Proteomes" id="UP000240569">
    <property type="component" value="Unassembled WGS sequence"/>
</dbReference>
<dbReference type="GO" id="GO:0015833">
    <property type="term" value="P:peptide transport"/>
    <property type="evidence" value="ECO:0007669"/>
    <property type="project" value="TreeGrafter"/>
</dbReference>
<dbReference type="AlphaFoldDB" id="A0A2R6AFI1"/>
<dbReference type="GO" id="GO:0043190">
    <property type="term" value="C:ATP-binding cassette (ABC) transporter complex"/>
    <property type="evidence" value="ECO:0007669"/>
    <property type="project" value="InterPro"/>
</dbReference>
<dbReference type="SUPFAM" id="SSF53850">
    <property type="entry name" value="Periplasmic binding protein-like II"/>
    <property type="match status" value="1"/>
</dbReference>
<keyword evidence="5" id="KW-0472">Membrane</keyword>
<dbReference type="GO" id="GO:0042597">
    <property type="term" value="C:periplasmic space"/>
    <property type="evidence" value="ECO:0007669"/>
    <property type="project" value="UniProtKB-ARBA"/>
</dbReference>
<name>A0A2R6AFI1_9ARCH</name>
<comment type="caution">
    <text evidence="7">The sequence shown here is derived from an EMBL/GenBank/DDBJ whole genome shotgun (WGS) entry which is preliminary data.</text>
</comment>
<dbReference type="EMBL" id="NEXD01000046">
    <property type="protein sequence ID" value="PSN85089.1"/>
    <property type="molecule type" value="Genomic_DNA"/>
</dbReference>
<accession>A0A2R6AFI1</accession>
<evidence type="ECO:0000256" key="2">
    <source>
        <dbReference type="ARBA" id="ARBA00022448"/>
    </source>
</evidence>
<evidence type="ECO:0000259" key="6">
    <source>
        <dbReference type="Pfam" id="PF00496"/>
    </source>
</evidence>
<evidence type="ECO:0000256" key="4">
    <source>
        <dbReference type="SAM" id="MobiDB-lite"/>
    </source>
</evidence>
<comment type="similarity">
    <text evidence="1">Belongs to the bacterial solute-binding protein 5 family.</text>
</comment>
<evidence type="ECO:0000256" key="3">
    <source>
        <dbReference type="ARBA" id="ARBA00022729"/>
    </source>
</evidence>
<dbReference type="PIRSF" id="PIRSF002741">
    <property type="entry name" value="MppA"/>
    <property type="match status" value="1"/>
</dbReference>
<dbReference type="InterPro" id="IPR039424">
    <property type="entry name" value="SBP_5"/>
</dbReference>
<dbReference type="InterPro" id="IPR030678">
    <property type="entry name" value="Peptide/Ni-bd"/>
</dbReference>
<keyword evidence="5" id="KW-0812">Transmembrane</keyword>
<evidence type="ECO:0000256" key="5">
    <source>
        <dbReference type="SAM" id="Phobius"/>
    </source>
</evidence>
<feature type="region of interest" description="Disordered" evidence="4">
    <location>
        <begin position="38"/>
        <end position="58"/>
    </location>
</feature>
<keyword evidence="3" id="KW-0732">Signal</keyword>
<gene>
    <name evidence="7" type="ORF">B9Q02_07645</name>
</gene>
<organism evidence="7 8">
    <name type="scientific">Candidatus Marsarchaeota G1 archaeon BE_D</name>
    <dbReference type="NCBI Taxonomy" id="1978156"/>
    <lineage>
        <taxon>Archaea</taxon>
        <taxon>Candidatus Marsarchaeota</taxon>
        <taxon>Candidatus Marsarchaeota group 1</taxon>
    </lineage>
</organism>
<dbReference type="PANTHER" id="PTHR30290:SF9">
    <property type="entry name" value="OLIGOPEPTIDE-BINDING PROTEIN APPA"/>
    <property type="match status" value="1"/>
</dbReference>
<evidence type="ECO:0000313" key="8">
    <source>
        <dbReference type="Proteomes" id="UP000240569"/>
    </source>
</evidence>
<dbReference type="PANTHER" id="PTHR30290">
    <property type="entry name" value="PERIPLASMIC BINDING COMPONENT OF ABC TRANSPORTER"/>
    <property type="match status" value="1"/>
</dbReference>
<feature type="transmembrane region" description="Helical" evidence="5">
    <location>
        <begin position="9"/>
        <end position="29"/>
    </location>
</feature>
<dbReference type="InterPro" id="IPR000914">
    <property type="entry name" value="SBP_5_dom"/>
</dbReference>
<evidence type="ECO:0000256" key="1">
    <source>
        <dbReference type="ARBA" id="ARBA00005695"/>
    </source>
</evidence>
<dbReference type="Pfam" id="PF00496">
    <property type="entry name" value="SBP_bac_5"/>
    <property type="match status" value="1"/>
</dbReference>
<feature type="domain" description="Solute-binding protein family 5" evidence="6">
    <location>
        <begin position="106"/>
        <end position="479"/>
    </location>
</feature>
<dbReference type="Gene3D" id="3.40.190.10">
    <property type="entry name" value="Periplasmic binding protein-like II"/>
    <property type="match status" value="1"/>
</dbReference>
<keyword evidence="5" id="KW-1133">Transmembrane helix</keyword>
<protein>
    <recommendedName>
        <fullName evidence="6">Solute-binding protein family 5 domain-containing protein</fullName>
    </recommendedName>
</protein>
<sequence length="608" mass="67215">MRTKGISRGAIIAAIIVVVIVIVGAAIALTRTPSKTSTTATSFYTTTTTSQSSSTSTTLPNTLVIDEASSPSTNDPGAVIDNNGLELAQNTELPLIFFNKSSYSQFVPVLATNWSESPDGLTYTFTLRKGVYYNNGDPFNAYVVWWNIYRDMYINQPADFIFYTYFNTSGVSVRDLNEFNNSNNVPTNSTLLSIMQNPHNSVTVINPYEVQFHLTNPFVAFLYTIGTAPWVFVDPHVVEEHGGVVANQPNSWMSVNGTTVGDGPYICAQYVPNQYAILVANPNYWAQNQSTNFFTAPPHIEKVIIYYKTDELTRVLDLESNKAQAAIITFNDIKNVLGADKNLYIPNTGLSGSLEFITIDTEKPPTNNLLVRRAIIAAINVTQIEQEVYNGYAVPVVGPEPRGFFGYNDSIQPPAYNVTLAKQLLKQAGYPNGQGLPPINFVYPQSAYLSLVAQILVQDLAQIGITLQPQQVSFDTWLSLSTVPGNASNAPILDFGSWTYYPDFSAYEFIVDQQLGAFFFMNNQTINQLILESNTQLNSTLRAEEISQITLYVKQNAAVIWLGQDVDLYDTGGGFGPVIWNRCLTGMWYNTAFNGVPFNSVYYVCTPS</sequence>